<dbReference type="GO" id="GO:0071111">
    <property type="term" value="F:cyclic-guanylate-specific phosphodiesterase activity"/>
    <property type="evidence" value="ECO:0007669"/>
    <property type="project" value="InterPro"/>
</dbReference>
<evidence type="ECO:0000259" key="3">
    <source>
        <dbReference type="PROSITE" id="PS50887"/>
    </source>
</evidence>
<keyword evidence="1" id="KW-1133">Transmembrane helix</keyword>
<dbReference type="InterPro" id="IPR001633">
    <property type="entry name" value="EAL_dom"/>
</dbReference>
<comment type="caution">
    <text evidence="4">The sequence shown here is derived from an EMBL/GenBank/DDBJ whole genome shotgun (WGS) entry which is preliminary data.</text>
</comment>
<dbReference type="PANTHER" id="PTHR33121:SF70">
    <property type="entry name" value="SIGNALING PROTEIN YKOW"/>
    <property type="match status" value="1"/>
</dbReference>
<organism evidence="4 5">
    <name type="scientific">Roseibium hamelinense</name>
    <dbReference type="NCBI Taxonomy" id="150831"/>
    <lineage>
        <taxon>Bacteria</taxon>
        <taxon>Pseudomonadati</taxon>
        <taxon>Pseudomonadota</taxon>
        <taxon>Alphaproteobacteria</taxon>
        <taxon>Hyphomicrobiales</taxon>
        <taxon>Stappiaceae</taxon>
        <taxon>Roseibium</taxon>
    </lineage>
</organism>
<dbReference type="InterPro" id="IPR035919">
    <property type="entry name" value="EAL_sf"/>
</dbReference>
<dbReference type="SUPFAM" id="SSF141868">
    <property type="entry name" value="EAL domain-like"/>
    <property type="match status" value="1"/>
</dbReference>
<evidence type="ECO:0000313" key="4">
    <source>
        <dbReference type="EMBL" id="TWI87709.1"/>
    </source>
</evidence>
<feature type="domain" description="GGDEF" evidence="3">
    <location>
        <begin position="342"/>
        <end position="475"/>
    </location>
</feature>
<dbReference type="RefSeq" id="WP_145343258.1">
    <property type="nucleotide sequence ID" value="NZ_VLLF01000004.1"/>
</dbReference>
<proteinExistence type="predicted"/>
<dbReference type="AlphaFoldDB" id="A0A562T1Y3"/>
<dbReference type="Proteomes" id="UP000320593">
    <property type="component" value="Unassembled WGS sequence"/>
</dbReference>
<dbReference type="SMART" id="SM00052">
    <property type="entry name" value="EAL"/>
    <property type="match status" value="1"/>
</dbReference>
<dbReference type="NCBIfam" id="TIGR00254">
    <property type="entry name" value="GGDEF"/>
    <property type="match status" value="1"/>
</dbReference>
<dbReference type="SMART" id="SM00267">
    <property type="entry name" value="GGDEF"/>
    <property type="match status" value="1"/>
</dbReference>
<dbReference type="PANTHER" id="PTHR33121">
    <property type="entry name" value="CYCLIC DI-GMP PHOSPHODIESTERASE PDEF"/>
    <property type="match status" value="1"/>
</dbReference>
<keyword evidence="1" id="KW-0812">Transmembrane</keyword>
<evidence type="ECO:0000256" key="1">
    <source>
        <dbReference type="SAM" id="Phobius"/>
    </source>
</evidence>
<dbReference type="EMBL" id="VLLF01000004">
    <property type="protein sequence ID" value="TWI87709.1"/>
    <property type="molecule type" value="Genomic_DNA"/>
</dbReference>
<dbReference type="InterPro" id="IPR043128">
    <property type="entry name" value="Rev_trsase/Diguanyl_cyclase"/>
</dbReference>
<dbReference type="CDD" id="cd01948">
    <property type="entry name" value="EAL"/>
    <property type="match status" value="1"/>
</dbReference>
<feature type="transmembrane region" description="Helical" evidence="1">
    <location>
        <begin position="275"/>
        <end position="298"/>
    </location>
</feature>
<dbReference type="Gene3D" id="3.30.70.270">
    <property type="match status" value="1"/>
</dbReference>
<dbReference type="Pfam" id="PF00990">
    <property type="entry name" value="GGDEF"/>
    <property type="match status" value="1"/>
</dbReference>
<evidence type="ECO:0000259" key="2">
    <source>
        <dbReference type="PROSITE" id="PS50883"/>
    </source>
</evidence>
<dbReference type="PROSITE" id="PS50883">
    <property type="entry name" value="EAL"/>
    <property type="match status" value="1"/>
</dbReference>
<dbReference type="SUPFAM" id="SSF55073">
    <property type="entry name" value="Nucleotide cyclase"/>
    <property type="match status" value="1"/>
</dbReference>
<dbReference type="Gene3D" id="3.20.20.450">
    <property type="entry name" value="EAL domain"/>
    <property type="match status" value="1"/>
</dbReference>
<dbReference type="Pfam" id="PF00563">
    <property type="entry name" value="EAL"/>
    <property type="match status" value="1"/>
</dbReference>
<gene>
    <name evidence="4" type="ORF">JM93_02278</name>
</gene>
<dbReference type="InterPro" id="IPR029787">
    <property type="entry name" value="Nucleotide_cyclase"/>
</dbReference>
<dbReference type="InterPro" id="IPR000160">
    <property type="entry name" value="GGDEF_dom"/>
</dbReference>
<dbReference type="OrthoDB" id="9814202at2"/>
<reference evidence="4 5" key="1">
    <citation type="submission" date="2019-07" db="EMBL/GenBank/DDBJ databases">
        <title>Genomic Encyclopedia of Archaeal and Bacterial Type Strains, Phase II (KMG-II): from individual species to whole genera.</title>
        <authorList>
            <person name="Goeker M."/>
        </authorList>
    </citation>
    <scope>NUCLEOTIDE SEQUENCE [LARGE SCALE GENOMIC DNA]</scope>
    <source>
        <strain evidence="4 5">ATCC BAA-252</strain>
    </source>
</reference>
<sequence>MNIRQWLSGIVVFLLAPSLLFAGLWVKNSLNEVRALDAGLSALNAASGLESAIRARMLQDDPLSDLAPPEIRPALQMSEEEAVEYQLSLTVFRDAETVHGALRGARSAIRLLFQSAKISSVISPQASELAYLISDTLPTVIIESSAMVHGGLRLAEKPELNLWDKMAIPVQGGQFKVSADTVTRVTNMTIGMLPEAGTADLRMLSDNYRASNGIYQNAGSRLLMSTSAAQTGQDIEAGPVLDAWPELANATMDLWAGSVAYLTAELEERRSATSLGVVLAGTVGLLVIAAAFGLAIVLSRAVAERTQKEFDKLGYHDPLTGLPNRRGLMSALEVEAGTEPEGFPALMLLDIRRFKAINNRYGDEVGDSVLRSIAEDLAVFGDTDDFIVRTGGTEFAILRRNVTDQKSFHELGEKIVQHLARERNVDGFDISLESCIGYAIGTVRQQATEQLIMDATLALRSVKQRNTLSVCQFHPNMRAQFEKNTEIAKDLLEAMNSGHILAWFQPQICAKSDTVVGAEALVRWVDAENGVRYPGAFLPAAEEAGYMERVDRCVRKQALAMTARLRENCPIPFHVGLNVTASVLIDEDCVALLLEEVEAAGLKPDCVSIEILEAVMIDEFAATPIKANIAKLSELGFFIELDDFGTGHSSITSLRDLKVDRVKIDRSFVRGVDSDPELQKFTRALIQLARSLDISTLAEGVETEAERTWLADHGCDVIQGFLVSKAVPEADLFKQIAERAARTETPPHPLAASASV</sequence>
<dbReference type="CDD" id="cd01949">
    <property type="entry name" value="GGDEF"/>
    <property type="match status" value="1"/>
</dbReference>
<dbReference type="PROSITE" id="PS50887">
    <property type="entry name" value="GGDEF"/>
    <property type="match status" value="1"/>
</dbReference>
<feature type="domain" description="EAL" evidence="2">
    <location>
        <begin position="484"/>
        <end position="740"/>
    </location>
</feature>
<evidence type="ECO:0000313" key="5">
    <source>
        <dbReference type="Proteomes" id="UP000320593"/>
    </source>
</evidence>
<keyword evidence="5" id="KW-1185">Reference proteome</keyword>
<protein>
    <submittedName>
        <fullName evidence="4">Diguanylate cyclase (GGDEF)-like protein</fullName>
    </submittedName>
</protein>
<dbReference type="InterPro" id="IPR050706">
    <property type="entry name" value="Cyclic-di-GMP_PDE-like"/>
</dbReference>
<keyword evidence="1" id="KW-0472">Membrane</keyword>
<name>A0A562T1Y3_9HYPH</name>
<feature type="transmembrane region" description="Helical" evidence="1">
    <location>
        <begin position="6"/>
        <end position="26"/>
    </location>
</feature>
<accession>A0A562T1Y3</accession>